<keyword evidence="2" id="KW-0596">Phosphopantetheine</keyword>
<reference evidence="6 7" key="1">
    <citation type="submission" date="2018-10" db="EMBL/GenBank/DDBJ databases">
        <title>Relationship between Morphology and Antimicrobial Activity in Streptomyces.</title>
        <authorList>
            <person name="Kang H.J."/>
            <person name="Kim S.B."/>
        </authorList>
    </citation>
    <scope>NUCLEOTIDE SEQUENCE [LARGE SCALE GENOMIC DNA]</scope>
    <source>
        <strain evidence="6 7">BH38</strain>
    </source>
</reference>
<dbReference type="SUPFAM" id="SSF52777">
    <property type="entry name" value="CoA-dependent acyltransferases"/>
    <property type="match status" value="2"/>
</dbReference>
<dbReference type="PANTHER" id="PTHR45527:SF1">
    <property type="entry name" value="FATTY ACID SYNTHASE"/>
    <property type="match status" value="1"/>
</dbReference>
<dbReference type="GO" id="GO:0044550">
    <property type="term" value="P:secondary metabolite biosynthetic process"/>
    <property type="evidence" value="ECO:0007669"/>
    <property type="project" value="TreeGrafter"/>
</dbReference>
<dbReference type="SUPFAM" id="SSF51735">
    <property type="entry name" value="NAD(P)-binding Rossmann-fold domains"/>
    <property type="match status" value="1"/>
</dbReference>
<evidence type="ECO:0000256" key="2">
    <source>
        <dbReference type="ARBA" id="ARBA00022450"/>
    </source>
</evidence>
<dbReference type="CDD" id="cd19531">
    <property type="entry name" value="LCL_NRPS-like"/>
    <property type="match status" value="1"/>
</dbReference>
<gene>
    <name evidence="6" type="primary">lgrB_4</name>
    <name evidence="6" type="ORF">DWB77_06745</name>
</gene>
<dbReference type="InterPro" id="IPR036736">
    <property type="entry name" value="ACP-like_sf"/>
</dbReference>
<evidence type="ECO:0000256" key="3">
    <source>
        <dbReference type="ARBA" id="ARBA00022553"/>
    </source>
</evidence>
<dbReference type="InterPro" id="IPR023213">
    <property type="entry name" value="CAT-like_dom_sf"/>
</dbReference>
<dbReference type="InterPro" id="IPR001242">
    <property type="entry name" value="Condensation_dom"/>
</dbReference>
<dbReference type="Gene3D" id="3.40.50.720">
    <property type="entry name" value="NAD(P)-binding Rossmann-like Domain"/>
    <property type="match status" value="1"/>
</dbReference>
<accession>A0A387HP24</accession>
<dbReference type="Gene3D" id="1.10.1200.10">
    <property type="entry name" value="ACP-like"/>
    <property type="match status" value="1"/>
</dbReference>
<dbReference type="SUPFAM" id="SSF56801">
    <property type="entry name" value="Acetyl-CoA synthetase-like"/>
    <property type="match status" value="1"/>
</dbReference>
<evidence type="ECO:0000256" key="4">
    <source>
        <dbReference type="SAM" id="MobiDB-lite"/>
    </source>
</evidence>
<dbReference type="InterPro" id="IPR006162">
    <property type="entry name" value="Ppantetheine_attach_site"/>
</dbReference>
<dbReference type="InterPro" id="IPR045851">
    <property type="entry name" value="AMP-bd_C_sf"/>
</dbReference>
<dbReference type="InterPro" id="IPR036291">
    <property type="entry name" value="NAD(P)-bd_dom_sf"/>
</dbReference>
<feature type="domain" description="Carrier" evidence="5">
    <location>
        <begin position="559"/>
        <end position="633"/>
    </location>
</feature>
<dbReference type="GO" id="GO:0031177">
    <property type="term" value="F:phosphopantetheine binding"/>
    <property type="evidence" value="ECO:0007669"/>
    <property type="project" value="InterPro"/>
</dbReference>
<dbReference type="EMBL" id="CP032698">
    <property type="protein sequence ID" value="AYG84531.1"/>
    <property type="molecule type" value="Genomic_DNA"/>
</dbReference>
<dbReference type="Proteomes" id="UP000271554">
    <property type="component" value="Chromosome"/>
</dbReference>
<dbReference type="GO" id="GO:0017000">
    <property type="term" value="P:antibiotic biosynthetic process"/>
    <property type="evidence" value="ECO:0007669"/>
    <property type="project" value="UniProtKB-ARBA"/>
</dbReference>
<feature type="region of interest" description="Disordered" evidence="4">
    <location>
        <begin position="1"/>
        <end position="41"/>
    </location>
</feature>
<keyword evidence="3" id="KW-0597">Phosphoprotein</keyword>
<evidence type="ECO:0000256" key="1">
    <source>
        <dbReference type="ARBA" id="ARBA00001957"/>
    </source>
</evidence>
<dbReference type="Pfam" id="PF00550">
    <property type="entry name" value="PP-binding"/>
    <property type="match status" value="1"/>
</dbReference>
<dbReference type="OrthoDB" id="3914270at2"/>
<organism evidence="6 7">
    <name type="scientific">Streptomyces hundungensis</name>
    <dbReference type="NCBI Taxonomy" id="1077946"/>
    <lineage>
        <taxon>Bacteria</taxon>
        <taxon>Bacillati</taxon>
        <taxon>Actinomycetota</taxon>
        <taxon>Actinomycetes</taxon>
        <taxon>Kitasatosporales</taxon>
        <taxon>Streptomycetaceae</taxon>
        <taxon>Streptomyces</taxon>
    </lineage>
</organism>
<dbReference type="AlphaFoldDB" id="A0A387HP24"/>
<dbReference type="SUPFAM" id="SSF47336">
    <property type="entry name" value="ACP-like"/>
    <property type="match status" value="1"/>
</dbReference>
<dbReference type="Pfam" id="PF01370">
    <property type="entry name" value="Epimerase"/>
    <property type="match status" value="1"/>
</dbReference>
<dbReference type="Gene3D" id="3.30.300.30">
    <property type="match status" value="1"/>
</dbReference>
<dbReference type="GO" id="GO:0003824">
    <property type="term" value="F:catalytic activity"/>
    <property type="evidence" value="ECO:0007669"/>
    <property type="project" value="InterPro"/>
</dbReference>
<evidence type="ECO:0000313" key="7">
    <source>
        <dbReference type="Proteomes" id="UP000271554"/>
    </source>
</evidence>
<dbReference type="Pfam" id="PF00668">
    <property type="entry name" value="Condensation"/>
    <property type="match status" value="1"/>
</dbReference>
<dbReference type="KEGG" id="shun:DWB77_06745"/>
<dbReference type="InterPro" id="IPR020806">
    <property type="entry name" value="PKS_PP-bd"/>
</dbReference>
<dbReference type="RefSeq" id="WP_120725983.1">
    <property type="nucleotide sequence ID" value="NZ_CP032698.1"/>
</dbReference>
<protein>
    <submittedName>
        <fullName evidence="6">Linear gramicidin synthase subunit B</fullName>
    </submittedName>
</protein>
<name>A0A387HP24_9ACTN</name>
<sequence length="951" mass="100803">MAATDTSAALQQELLRRARARAAGRSTPEPTAPRPAGPAPLTHAQRRMWLMERLGRGGAQYSVPFATRLRGPLDLDALSSALTELVRRHEILRTRYGREGEEPYQEPLPAPDRITITVIDTPDDGDALLTGEARRPFDLAESTLPRALVLRHAPQDHTVLLTFHHIAIDGGSLDTVAQELTALYESFVEGRPAALTEPPQYADFARREHADAAGLEDGLNHWTRRLAGATPPRLPRPATPPADIAEHPAATRTTELGAFVLPALRELGKQHRATAFTVNLAAAFAALHRLTGELDLVIGCAATHREGPAMRGLVGLCVNTLPVRVDLSGDPEFTTLVERVRDALLDAQQHRDVPFDLILERLGSGARGDDGTPLLRVTSDIVGEQTALRLAGLEARYVEVGVGEAKFDLTLGLLDTDTPASLVQHGRAALDEETGRALADSFAELLTAVAAEPALRLSQLPGRLAEPRSASAHPAELRLLAHPETADAHVPDPAGGPLVAYAVLNRTGGPSPVQLRAHLRTVLQRDLVPAAVVLLDRMPRTADGSVDHTRLPVSPTPAAPKSRHIEAVTEAFAGLLDRRPGPDDDFFALGGHSLAAVQLAERLRASLTLPLVGLDIMQTRTPRAIAALLDTRAVQRATAVTASATAVRPRRTREGTVLVTGGTGGVGAFVLRELAAQGRPVLALTRPESAHLVGGDGIEVIEGDLGDLDSLRAAVESADAVIHAACTFTRPEVDVAAMRAMVEAWRGGPFVFVSSVDAYGRPAGSQVAEESASQAPVSPYGQAKLDCERLLLSAAGTEGRGGASAVRSPIVWGAHDRLRDQLRWGATGLLYQAALTGRPIALPASGAGGRDWYGAPWVHAAALARAVTSCLDAPVHGVANAVGGHVAWSDLTAELVTLLGSDSVVTFGEEVHQDLDHPWHYRADRLATALRPAPGEDLHTVLAEMIAPSGA</sequence>
<dbReference type="Gene3D" id="3.30.559.10">
    <property type="entry name" value="Chloramphenicol acetyltransferase-like domain"/>
    <property type="match status" value="1"/>
</dbReference>
<dbReference type="PANTHER" id="PTHR45527">
    <property type="entry name" value="NONRIBOSOMAL PEPTIDE SYNTHETASE"/>
    <property type="match status" value="1"/>
</dbReference>
<dbReference type="GO" id="GO:0043041">
    <property type="term" value="P:amino acid activation for nonribosomal peptide biosynthetic process"/>
    <property type="evidence" value="ECO:0007669"/>
    <property type="project" value="TreeGrafter"/>
</dbReference>
<keyword evidence="7" id="KW-1185">Reference proteome</keyword>
<dbReference type="GO" id="GO:0008610">
    <property type="term" value="P:lipid biosynthetic process"/>
    <property type="evidence" value="ECO:0007669"/>
    <property type="project" value="UniProtKB-ARBA"/>
</dbReference>
<dbReference type="GO" id="GO:0005737">
    <property type="term" value="C:cytoplasm"/>
    <property type="evidence" value="ECO:0007669"/>
    <property type="project" value="TreeGrafter"/>
</dbReference>
<proteinExistence type="predicted"/>
<evidence type="ECO:0000259" key="5">
    <source>
        <dbReference type="PROSITE" id="PS50075"/>
    </source>
</evidence>
<dbReference type="SMART" id="SM00823">
    <property type="entry name" value="PKS_PP"/>
    <property type="match status" value="1"/>
</dbReference>
<dbReference type="PROSITE" id="PS50075">
    <property type="entry name" value="CARRIER"/>
    <property type="match status" value="1"/>
</dbReference>
<dbReference type="Gene3D" id="3.30.559.30">
    <property type="entry name" value="Nonribosomal peptide synthetase, condensation domain"/>
    <property type="match status" value="1"/>
</dbReference>
<dbReference type="PROSITE" id="PS00012">
    <property type="entry name" value="PHOSPHOPANTETHEINE"/>
    <property type="match status" value="1"/>
</dbReference>
<dbReference type="InterPro" id="IPR009081">
    <property type="entry name" value="PP-bd_ACP"/>
</dbReference>
<comment type="cofactor">
    <cofactor evidence="1">
        <name>pantetheine 4'-phosphate</name>
        <dbReference type="ChEBI" id="CHEBI:47942"/>
    </cofactor>
</comment>
<dbReference type="InterPro" id="IPR001509">
    <property type="entry name" value="Epimerase_deHydtase"/>
</dbReference>
<evidence type="ECO:0000313" key="6">
    <source>
        <dbReference type="EMBL" id="AYG84531.1"/>
    </source>
</evidence>